<dbReference type="RefSeq" id="XP_022322357.1">
    <property type="nucleotide sequence ID" value="XM_022466649.1"/>
</dbReference>
<feature type="coiled-coil region" evidence="1">
    <location>
        <begin position="45"/>
        <end position="72"/>
    </location>
</feature>
<evidence type="ECO:0000256" key="2">
    <source>
        <dbReference type="SAM" id="MobiDB-lite"/>
    </source>
</evidence>
<keyword evidence="1" id="KW-0175">Coiled coil</keyword>
<proteinExistence type="predicted"/>
<dbReference type="InterPro" id="IPR031525">
    <property type="entry name" value="CC190"/>
</dbReference>
<dbReference type="RefSeq" id="XP_022322358.1">
    <property type="nucleotide sequence ID" value="XM_022466650.1"/>
</dbReference>
<gene>
    <name evidence="4 5 6 7" type="primary">LOC111123926</name>
</gene>
<feature type="compositionally biased region" description="Basic and acidic residues" evidence="2">
    <location>
        <begin position="94"/>
        <end position="103"/>
    </location>
</feature>
<feature type="region of interest" description="Disordered" evidence="2">
    <location>
        <begin position="73"/>
        <end position="125"/>
    </location>
</feature>
<evidence type="ECO:0000313" key="7">
    <source>
        <dbReference type="RefSeq" id="XP_022322358.1"/>
    </source>
</evidence>
<dbReference type="PANTHER" id="PTHR36871">
    <property type="entry name" value="COILED-COIL DOMAIN-CONTAINING PROTEIN 190"/>
    <property type="match status" value="1"/>
</dbReference>
<feature type="compositionally biased region" description="Basic and acidic residues" evidence="2">
    <location>
        <begin position="298"/>
        <end position="340"/>
    </location>
</feature>
<organism evidence="3 6">
    <name type="scientific">Crassostrea virginica</name>
    <name type="common">Eastern oyster</name>
    <dbReference type="NCBI Taxonomy" id="6565"/>
    <lineage>
        <taxon>Eukaryota</taxon>
        <taxon>Metazoa</taxon>
        <taxon>Spiralia</taxon>
        <taxon>Lophotrochozoa</taxon>
        <taxon>Mollusca</taxon>
        <taxon>Bivalvia</taxon>
        <taxon>Autobranchia</taxon>
        <taxon>Pteriomorphia</taxon>
        <taxon>Ostreida</taxon>
        <taxon>Ostreoidea</taxon>
        <taxon>Ostreidae</taxon>
        <taxon>Crassostrea</taxon>
    </lineage>
</organism>
<dbReference type="RefSeq" id="XP_022322355.1">
    <property type="nucleotide sequence ID" value="XM_022466647.1"/>
</dbReference>
<protein>
    <submittedName>
        <fullName evidence="4 5">Uncharacterized protein LOC111123926</fullName>
    </submittedName>
</protein>
<name>A0A8B8D2I8_CRAVI</name>
<evidence type="ECO:0000313" key="6">
    <source>
        <dbReference type="RefSeq" id="XP_022322357.1"/>
    </source>
</evidence>
<evidence type="ECO:0000313" key="3">
    <source>
        <dbReference type="Proteomes" id="UP000694844"/>
    </source>
</evidence>
<reference evidence="4 5" key="1">
    <citation type="submission" date="2025-04" db="UniProtKB">
        <authorList>
            <consortium name="RefSeq"/>
        </authorList>
    </citation>
    <scope>IDENTIFICATION</scope>
    <source>
        <tissue evidence="4 5">Whole sample</tissue>
    </source>
</reference>
<accession>A0A8B8D2I8</accession>
<keyword evidence="3" id="KW-1185">Reference proteome</keyword>
<dbReference type="AlphaFoldDB" id="A0A8B8D2I8"/>
<evidence type="ECO:0000313" key="5">
    <source>
        <dbReference type="RefSeq" id="XP_022322356.1"/>
    </source>
</evidence>
<evidence type="ECO:0000313" key="4">
    <source>
        <dbReference type="RefSeq" id="XP_022322355.1"/>
    </source>
</evidence>
<evidence type="ECO:0000256" key="1">
    <source>
        <dbReference type="SAM" id="Coils"/>
    </source>
</evidence>
<dbReference type="KEGG" id="cvn:111123926"/>
<sequence length="417" mass="47392">MLSMKTNRDMDIYKRQFKSQEFARELNKREQRRLNQEVAGRGGIEAEYRFNLDKVDQERKEIERELNKIRGGVHKQLSHHATLSSDKKFHHPKFKEFGMKDVSSRSPKLQRKAPLENNSRGREPSPMDAAMLIQYLQSFNQAHAQENNDPPDGIKGSGRIIQNKYNDLPHVQINPLIISDQSKPSEPEHSNDFEEQKQYMQTLSDSQAQDAPSNEQTATKQTSLQTPGSESGEPTPGMSSPQHSPVRRLSVDKGRYVASGTSPPKHSAVRRRSVDAGKVVHHDTRSHPAPPHSARRRFSADKGVHTPPLHLHDEKQDPSPPVEHPKTVTESENAPAKEVETEVVETPSVPCTEEEKPSKPVIGPESFNPDGSLKTMYTTPPWEQTWEEARKARYIRTREPLERDRQLTTNEIFDKGP</sequence>
<feature type="compositionally biased region" description="Polar residues" evidence="2">
    <location>
        <begin position="200"/>
        <end position="229"/>
    </location>
</feature>
<dbReference type="Proteomes" id="UP000694844">
    <property type="component" value="Chromosome 3"/>
</dbReference>
<dbReference type="GeneID" id="111123926"/>
<feature type="region of interest" description="Disordered" evidence="2">
    <location>
        <begin position="200"/>
        <end position="380"/>
    </location>
</feature>
<dbReference type="OrthoDB" id="10050903at2759"/>
<feature type="compositionally biased region" description="Basic and acidic residues" evidence="2">
    <location>
        <begin position="272"/>
        <end position="286"/>
    </location>
</feature>
<dbReference type="PANTHER" id="PTHR36871:SF1">
    <property type="entry name" value="COILED-COIL DOMAIN-CONTAINING PROTEIN 190"/>
    <property type="match status" value="1"/>
</dbReference>
<dbReference type="RefSeq" id="XP_022322356.1">
    <property type="nucleotide sequence ID" value="XM_022466648.1"/>
</dbReference>